<gene>
    <name evidence="3" type="ORF">DES41_106186</name>
</gene>
<dbReference type="Proteomes" id="UP000252884">
    <property type="component" value="Unassembled WGS sequence"/>
</dbReference>
<dbReference type="OrthoDB" id="9811006at2"/>
<dbReference type="SMART" id="SM00867">
    <property type="entry name" value="YceI"/>
    <property type="match status" value="1"/>
</dbReference>
<accession>A0A368XN80</accession>
<dbReference type="PANTHER" id="PTHR34406">
    <property type="entry name" value="PROTEIN YCEI"/>
    <property type="match status" value="1"/>
</dbReference>
<dbReference type="Gene3D" id="2.40.128.110">
    <property type="entry name" value="Lipid/polyisoprenoid-binding, YceI-like"/>
    <property type="match status" value="1"/>
</dbReference>
<name>A0A368XN80_9BURK</name>
<dbReference type="RefSeq" id="WP_114469730.1">
    <property type="nucleotide sequence ID" value="NZ_QPJK01000006.1"/>
</dbReference>
<proteinExistence type="predicted"/>
<reference evidence="3 4" key="1">
    <citation type="submission" date="2018-07" db="EMBL/GenBank/DDBJ databases">
        <title>Genomic Encyclopedia of Type Strains, Phase IV (KMG-IV): sequencing the most valuable type-strain genomes for metagenomic binning, comparative biology and taxonomic classification.</title>
        <authorList>
            <person name="Goeker M."/>
        </authorList>
    </citation>
    <scope>NUCLEOTIDE SEQUENCE [LARGE SCALE GENOMIC DNA]</scope>
    <source>
        <strain evidence="3 4">DSM 21634</strain>
    </source>
</reference>
<dbReference type="EMBL" id="QPJK01000006">
    <property type="protein sequence ID" value="RCW69315.1"/>
    <property type="molecule type" value="Genomic_DNA"/>
</dbReference>
<organism evidence="3 4">
    <name type="scientific">Pseudorhodoferax soli</name>
    <dbReference type="NCBI Taxonomy" id="545864"/>
    <lineage>
        <taxon>Bacteria</taxon>
        <taxon>Pseudomonadati</taxon>
        <taxon>Pseudomonadota</taxon>
        <taxon>Betaproteobacteria</taxon>
        <taxon>Burkholderiales</taxon>
        <taxon>Comamonadaceae</taxon>
    </lineage>
</organism>
<keyword evidence="1" id="KW-0732">Signal</keyword>
<dbReference type="AlphaFoldDB" id="A0A368XN80"/>
<dbReference type="SUPFAM" id="SSF101874">
    <property type="entry name" value="YceI-like"/>
    <property type="match status" value="1"/>
</dbReference>
<evidence type="ECO:0000313" key="3">
    <source>
        <dbReference type="EMBL" id="RCW69315.1"/>
    </source>
</evidence>
<protein>
    <submittedName>
        <fullName evidence="3">Polyisoprenoid-binding protein YceI</fullName>
    </submittedName>
</protein>
<evidence type="ECO:0000256" key="1">
    <source>
        <dbReference type="SAM" id="SignalP"/>
    </source>
</evidence>
<dbReference type="InterPro" id="IPR007372">
    <property type="entry name" value="Lipid/polyisoprenoid-bd_YceI"/>
</dbReference>
<feature type="signal peptide" evidence="1">
    <location>
        <begin position="1"/>
        <end position="29"/>
    </location>
</feature>
<keyword evidence="4" id="KW-1185">Reference proteome</keyword>
<sequence length="201" mass="21915">MTASRSSLRRALCSSLCAGLLFTALPAFAQSARYEIDPDHLTLAFLVEHIGYAKVLGQFRKASGSYSFDEASGQLGAVRIEVETDSATTQHNGRDRHVRGADFLNASTFPRMVFTATGGKRTGERQYEIAGELELLGRKQPLTLTATWNKSAPSPITKVHTMGVSARGSLKRSAFGMDYGVANGWVGDEVQLLIEFEAIRR</sequence>
<feature type="chain" id="PRO_5016719553" evidence="1">
    <location>
        <begin position="30"/>
        <end position="201"/>
    </location>
</feature>
<comment type="caution">
    <text evidence="3">The sequence shown here is derived from an EMBL/GenBank/DDBJ whole genome shotgun (WGS) entry which is preliminary data.</text>
</comment>
<dbReference type="Pfam" id="PF04264">
    <property type="entry name" value="YceI"/>
    <property type="match status" value="1"/>
</dbReference>
<evidence type="ECO:0000259" key="2">
    <source>
        <dbReference type="SMART" id="SM00867"/>
    </source>
</evidence>
<feature type="domain" description="Lipid/polyisoprenoid-binding YceI-like" evidence="2">
    <location>
        <begin position="33"/>
        <end position="199"/>
    </location>
</feature>
<evidence type="ECO:0000313" key="4">
    <source>
        <dbReference type="Proteomes" id="UP000252884"/>
    </source>
</evidence>
<dbReference type="InterPro" id="IPR036761">
    <property type="entry name" value="TTHA0802/YceI-like_sf"/>
</dbReference>
<dbReference type="PANTHER" id="PTHR34406:SF1">
    <property type="entry name" value="PROTEIN YCEI"/>
    <property type="match status" value="1"/>
</dbReference>